<feature type="transmembrane region" description="Helical" evidence="1">
    <location>
        <begin position="125"/>
        <end position="141"/>
    </location>
</feature>
<evidence type="ECO:0000256" key="1">
    <source>
        <dbReference type="SAM" id="Phobius"/>
    </source>
</evidence>
<dbReference type="EMBL" id="CP039371">
    <property type="protein sequence ID" value="QCI12493.1"/>
    <property type="molecule type" value="Genomic_DNA"/>
</dbReference>
<proteinExistence type="predicted"/>
<keyword evidence="1" id="KW-0472">Membrane</keyword>
<accession>A0A4D6X9E2</accession>
<reference evidence="3" key="1">
    <citation type="submission" date="2019-04" db="EMBL/GenBank/DDBJ databases">
        <title>Genome sequence of Pseudomonas putida 1290, an auxin catabolizing strain.</title>
        <authorList>
            <person name="Laird T.S."/>
            <person name="Leveau J.H.J."/>
        </authorList>
    </citation>
    <scope>NUCLEOTIDE SEQUENCE [LARGE SCALE GENOMIC DNA]</scope>
    <source>
        <strain evidence="3">1290</strain>
    </source>
</reference>
<dbReference type="PANTHER" id="PTHR34821:SF2">
    <property type="entry name" value="INNER MEMBRANE PROTEIN YDCZ"/>
    <property type="match status" value="1"/>
</dbReference>
<feature type="transmembrane region" description="Helical" evidence="1">
    <location>
        <begin position="34"/>
        <end position="55"/>
    </location>
</feature>
<dbReference type="Pfam" id="PF04657">
    <property type="entry name" value="DMT_YdcZ"/>
    <property type="match status" value="1"/>
</dbReference>
<sequence>MQQLWILPLVVLAGMGLSVEAGLLGPLGEQIGHGWATLGIFGLGTLLLTFGLVFARPKLGQLFGKPRWMLAGGVLGPIYVGALTLATPHIGVGLTMVGILFGQVAASLVIDHFGWLGAGKRQVDHYRVGALLAILGALWFINV</sequence>
<keyword evidence="1" id="KW-0812">Transmembrane</keyword>
<evidence type="ECO:0000313" key="3">
    <source>
        <dbReference type="Proteomes" id="UP000298551"/>
    </source>
</evidence>
<dbReference type="InterPro" id="IPR006750">
    <property type="entry name" value="YdcZ"/>
</dbReference>
<organism evidence="2 3">
    <name type="scientific">Pseudomonas putida</name>
    <name type="common">Arthrobacter siderocapsulatus</name>
    <dbReference type="NCBI Taxonomy" id="303"/>
    <lineage>
        <taxon>Bacteria</taxon>
        <taxon>Pseudomonadati</taxon>
        <taxon>Pseudomonadota</taxon>
        <taxon>Gammaproteobacteria</taxon>
        <taxon>Pseudomonadales</taxon>
        <taxon>Pseudomonadaceae</taxon>
        <taxon>Pseudomonas</taxon>
    </lineage>
</organism>
<feature type="transmembrane region" description="Helical" evidence="1">
    <location>
        <begin position="67"/>
        <end position="86"/>
    </location>
</feature>
<dbReference type="RefSeq" id="WP_136914650.1">
    <property type="nucleotide sequence ID" value="NZ_CP039371.1"/>
</dbReference>
<protein>
    <submittedName>
        <fullName evidence="2">DMT family transporter</fullName>
    </submittedName>
</protein>
<name>A0A4D6X9E2_PSEPU</name>
<dbReference type="GO" id="GO:0005886">
    <property type="term" value="C:plasma membrane"/>
    <property type="evidence" value="ECO:0007669"/>
    <property type="project" value="TreeGrafter"/>
</dbReference>
<dbReference type="AlphaFoldDB" id="A0A4D6X9E2"/>
<dbReference type="PANTHER" id="PTHR34821">
    <property type="entry name" value="INNER MEMBRANE PROTEIN YDCZ"/>
    <property type="match status" value="1"/>
</dbReference>
<dbReference type="Proteomes" id="UP000298551">
    <property type="component" value="Chromosome"/>
</dbReference>
<feature type="transmembrane region" description="Helical" evidence="1">
    <location>
        <begin position="92"/>
        <end position="113"/>
    </location>
</feature>
<gene>
    <name evidence="2" type="ORF">E6B08_14455</name>
</gene>
<evidence type="ECO:0000313" key="2">
    <source>
        <dbReference type="EMBL" id="QCI12493.1"/>
    </source>
</evidence>
<keyword evidence="1" id="KW-1133">Transmembrane helix</keyword>
<dbReference type="OrthoDB" id="9097160at2"/>